<dbReference type="Pfam" id="PF01048">
    <property type="entry name" value="PNP_UDP_1"/>
    <property type="match status" value="1"/>
</dbReference>
<proteinExistence type="predicted"/>
<evidence type="ECO:0000259" key="1">
    <source>
        <dbReference type="Pfam" id="PF01048"/>
    </source>
</evidence>
<sequence>MREVPLTRLGGQRVLFAMAAEPEYGAHLKKRFRPLITGVGPVEAAVELTAALSQLKSEGEAPQLVVSLGSAGSRMLEQTEIYQASSVSYRDMDASPLGFEKGVTPFLGLPKEMPLPFRIPGIKTATLSTGGGIVSGGAYDTIAADMVDMETYACLRACQHFGVPLVALRGISDGAEELRHVGNWTQYLHIIDEKLAAAVDRLDTAICDGDLLCCSRNPDSA</sequence>
<dbReference type="STRING" id="266779.Meso_0494"/>
<evidence type="ECO:0000313" key="2">
    <source>
        <dbReference type="EMBL" id="ABG61897.1"/>
    </source>
</evidence>
<accession>Q11L28</accession>
<dbReference type="AlphaFoldDB" id="Q11L28"/>
<dbReference type="NCBIfam" id="TIGR01705">
    <property type="entry name" value="MTA_SAH-nuc-hyp"/>
    <property type="match status" value="1"/>
</dbReference>
<dbReference type="HOGENOM" id="CLU_107471_0_0_5"/>
<dbReference type="GO" id="GO:0003824">
    <property type="term" value="F:catalytic activity"/>
    <property type="evidence" value="ECO:0007669"/>
    <property type="project" value="InterPro"/>
</dbReference>
<dbReference type="eggNOG" id="COG0775">
    <property type="taxonomic scope" value="Bacteria"/>
</dbReference>
<feature type="domain" description="Nucleoside phosphorylase" evidence="1">
    <location>
        <begin position="139"/>
        <end position="195"/>
    </location>
</feature>
<dbReference type="Gene3D" id="3.40.50.1580">
    <property type="entry name" value="Nucleoside phosphorylase domain"/>
    <property type="match status" value="1"/>
</dbReference>
<dbReference type="InterPro" id="IPR010050">
    <property type="entry name" value="MTA_SAH_nuc_hyp"/>
</dbReference>
<dbReference type="SUPFAM" id="SSF53167">
    <property type="entry name" value="Purine and uridine phosphorylases"/>
    <property type="match status" value="1"/>
</dbReference>
<dbReference type="EMBL" id="CP000390">
    <property type="protein sequence ID" value="ABG61897.1"/>
    <property type="molecule type" value="Genomic_DNA"/>
</dbReference>
<gene>
    <name evidence="2" type="ordered locus">Meso_0494</name>
</gene>
<dbReference type="InterPro" id="IPR000845">
    <property type="entry name" value="Nucleoside_phosphorylase_d"/>
</dbReference>
<reference evidence="2" key="1">
    <citation type="submission" date="2006-06" db="EMBL/GenBank/DDBJ databases">
        <title>Complete sequence of chromosome of Chelativorans sp. BNC1.</title>
        <authorList>
            <consortium name="US DOE Joint Genome Institute"/>
            <person name="Copeland A."/>
            <person name="Lucas S."/>
            <person name="Lapidus A."/>
            <person name="Barry K."/>
            <person name="Detter J.C."/>
            <person name="Glavina del Rio T."/>
            <person name="Hammon N."/>
            <person name="Israni S."/>
            <person name="Dalin E."/>
            <person name="Tice H."/>
            <person name="Pitluck S."/>
            <person name="Chertkov O."/>
            <person name="Brettin T."/>
            <person name="Bruce D."/>
            <person name="Han C."/>
            <person name="Tapia R."/>
            <person name="Gilna P."/>
            <person name="Schmutz J."/>
            <person name="Larimer F."/>
            <person name="Land M."/>
            <person name="Hauser L."/>
            <person name="Kyrpides N."/>
            <person name="Mikhailova N."/>
            <person name="Richardson P."/>
        </authorList>
    </citation>
    <scope>NUCLEOTIDE SEQUENCE</scope>
    <source>
        <strain evidence="2">BNC1</strain>
    </source>
</reference>
<protein>
    <submittedName>
        <fullName evidence="2">5'-methylthioadenosine nucleosidase / S-adenosylhomocysteine nucleosidase</fullName>
    </submittedName>
</protein>
<organism evidence="2">
    <name type="scientific">Chelativorans sp. (strain BNC1)</name>
    <dbReference type="NCBI Taxonomy" id="266779"/>
    <lineage>
        <taxon>Bacteria</taxon>
        <taxon>Pseudomonadati</taxon>
        <taxon>Pseudomonadota</taxon>
        <taxon>Alphaproteobacteria</taxon>
        <taxon>Hyphomicrobiales</taxon>
        <taxon>Phyllobacteriaceae</taxon>
        <taxon>Chelativorans</taxon>
    </lineage>
</organism>
<dbReference type="KEGG" id="mes:Meso_0494"/>
<dbReference type="GO" id="GO:0009116">
    <property type="term" value="P:nucleoside metabolic process"/>
    <property type="evidence" value="ECO:0007669"/>
    <property type="project" value="InterPro"/>
</dbReference>
<name>Q11L28_CHESB</name>
<dbReference type="InterPro" id="IPR035994">
    <property type="entry name" value="Nucleoside_phosphorylase_sf"/>
</dbReference>